<organism evidence="1">
    <name type="scientific">Myoviridae sp. ctMb725</name>
    <dbReference type="NCBI Taxonomy" id="2825088"/>
    <lineage>
        <taxon>Viruses</taxon>
        <taxon>Duplodnaviria</taxon>
        <taxon>Heunggongvirae</taxon>
        <taxon>Uroviricota</taxon>
        <taxon>Caudoviricetes</taxon>
    </lineage>
</organism>
<proteinExistence type="predicted"/>
<dbReference type="EMBL" id="BK015514">
    <property type="protein sequence ID" value="DAE10583.1"/>
    <property type="molecule type" value="Genomic_DNA"/>
</dbReference>
<reference evidence="1" key="1">
    <citation type="journal article" date="2021" name="Proc. Natl. Acad. Sci. U.S.A.">
        <title>A Catalog of Tens of Thousands of Viruses from Human Metagenomes Reveals Hidden Associations with Chronic Diseases.</title>
        <authorList>
            <person name="Tisza M.J."/>
            <person name="Buck C.B."/>
        </authorList>
    </citation>
    <scope>NUCLEOTIDE SEQUENCE</scope>
    <source>
        <strain evidence="1">CtMb725</strain>
    </source>
</reference>
<accession>A0A8S5PU25</accession>
<protein>
    <submittedName>
        <fullName evidence="1">Uncharacterized protein</fullName>
    </submittedName>
</protein>
<sequence length="39" mass="4672">MEQIKKSICSGLRPDGKALFSSWNRWNTFLYRVLLNREN</sequence>
<name>A0A8S5PU25_9CAUD</name>
<evidence type="ECO:0000313" key="1">
    <source>
        <dbReference type="EMBL" id="DAE10583.1"/>
    </source>
</evidence>